<dbReference type="InterPro" id="IPR043731">
    <property type="entry name" value="DUF5674"/>
</dbReference>
<reference evidence="1 2" key="1">
    <citation type="journal article" date="2020" name="Biotechnol. Biofuels">
        <title>New insights from the biogas microbiome by comprehensive genome-resolved metagenomics of nearly 1600 species originating from multiple anaerobic digesters.</title>
        <authorList>
            <person name="Campanaro S."/>
            <person name="Treu L."/>
            <person name="Rodriguez-R L.M."/>
            <person name="Kovalovszki A."/>
            <person name="Ziels R.M."/>
            <person name="Maus I."/>
            <person name="Zhu X."/>
            <person name="Kougias P.G."/>
            <person name="Basile A."/>
            <person name="Luo G."/>
            <person name="Schluter A."/>
            <person name="Konstantinidis K.T."/>
            <person name="Angelidaki I."/>
        </authorList>
    </citation>
    <scope>NUCLEOTIDE SEQUENCE [LARGE SCALE GENOMIC DNA]</scope>
    <source>
        <strain evidence="1">AS27yjCOA_202</strain>
    </source>
</reference>
<dbReference type="Pfam" id="PF18924">
    <property type="entry name" value="DUF5674"/>
    <property type="match status" value="1"/>
</dbReference>
<accession>A0A7X9E6M6</accession>
<evidence type="ECO:0000313" key="2">
    <source>
        <dbReference type="Proteomes" id="UP000590542"/>
    </source>
</evidence>
<sequence>MILILKDKATKEQIKNITEVYPGYTKVVVDIECGLLSAGGEYHIDCEQTLLENGSIQENLWGGGYRFENKEVDFIGLTNYKAGIKHFSYEVSIPEIRERMEVIIRGIFDNE</sequence>
<dbReference type="Proteomes" id="UP000590542">
    <property type="component" value="Unassembled WGS sequence"/>
</dbReference>
<protein>
    <submittedName>
        <fullName evidence="1">Uncharacterized protein</fullName>
    </submittedName>
</protein>
<dbReference type="EMBL" id="JAAZNV010000005">
    <property type="protein sequence ID" value="NMB91273.1"/>
    <property type="molecule type" value="Genomic_DNA"/>
</dbReference>
<comment type="caution">
    <text evidence="1">The sequence shown here is derived from an EMBL/GenBank/DDBJ whole genome shotgun (WGS) entry which is preliminary data.</text>
</comment>
<name>A0A7X9E6M6_UNCKA</name>
<evidence type="ECO:0000313" key="1">
    <source>
        <dbReference type="EMBL" id="NMB91273.1"/>
    </source>
</evidence>
<dbReference type="AlphaFoldDB" id="A0A7X9E6M6"/>
<gene>
    <name evidence="1" type="ORF">GYA37_00305</name>
</gene>
<organism evidence="1 2">
    <name type="scientific">candidate division WWE3 bacterium</name>
    <dbReference type="NCBI Taxonomy" id="2053526"/>
    <lineage>
        <taxon>Bacteria</taxon>
        <taxon>Katanobacteria</taxon>
    </lineage>
</organism>
<proteinExistence type="predicted"/>